<evidence type="ECO:0000313" key="2">
    <source>
        <dbReference type="EMBL" id="CAB4686051.1"/>
    </source>
</evidence>
<dbReference type="GO" id="GO:0016772">
    <property type="term" value="F:transferase activity, transferring phosphorus-containing groups"/>
    <property type="evidence" value="ECO:0007669"/>
    <property type="project" value="InterPro"/>
</dbReference>
<accession>A0A6J6NH69</accession>
<proteinExistence type="predicted"/>
<dbReference type="PANTHER" id="PTHR43615">
    <property type="entry name" value="PHOSPHOENOLPYRUVATE SYNTHASE-RELATED"/>
    <property type="match status" value="1"/>
</dbReference>
<dbReference type="Gene3D" id="3.50.30.10">
    <property type="entry name" value="Phosphohistidine domain"/>
    <property type="match status" value="1"/>
</dbReference>
<gene>
    <name evidence="2" type="ORF">UFOPK2373_00538</name>
</gene>
<dbReference type="SUPFAM" id="SSF52009">
    <property type="entry name" value="Phosphohistidine domain"/>
    <property type="match status" value="1"/>
</dbReference>
<reference evidence="2" key="1">
    <citation type="submission" date="2020-05" db="EMBL/GenBank/DDBJ databases">
        <authorList>
            <person name="Chiriac C."/>
            <person name="Salcher M."/>
            <person name="Ghai R."/>
            <person name="Kavagutti S V."/>
        </authorList>
    </citation>
    <scope>NUCLEOTIDE SEQUENCE</scope>
</reference>
<dbReference type="InterPro" id="IPR036637">
    <property type="entry name" value="Phosphohistidine_dom_sf"/>
</dbReference>
<dbReference type="EMBL" id="CAEZXL010000075">
    <property type="protein sequence ID" value="CAB4686051.1"/>
    <property type="molecule type" value="Genomic_DNA"/>
</dbReference>
<sequence length="226" mass="24695">MRPLILYIAKNTRKAIDWRERFRFNRAQTFNLSRKAFDAIGDAFVAEGILAEARDIYWLTDTEVDELVNSHAPIQDGKTIVALRKMQFEKYEQLDKALAVHGTGRIAGKHQVNIEPASQDGNISGKGVAPGEITAEVIVVKEFDASVDVRGKVLVVHYIDPGWTLLFTQAAGIVAERGNALSHAAIIAREIGIPAIVAAPNATKDLKTGDLVTINGNTGMIRHESV</sequence>
<feature type="domain" description="PEP-utilising enzyme mobile" evidence="1">
    <location>
        <begin position="151"/>
        <end position="219"/>
    </location>
</feature>
<dbReference type="InterPro" id="IPR008279">
    <property type="entry name" value="PEP-util_enz_mobile_dom"/>
</dbReference>
<name>A0A6J6NH69_9ZZZZ</name>
<dbReference type="AlphaFoldDB" id="A0A6J6NH69"/>
<dbReference type="Pfam" id="PF00391">
    <property type="entry name" value="PEP-utilizers"/>
    <property type="match status" value="1"/>
</dbReference>
<organism evidence="2">
    <name type="scientific">freshwater metagenome</name>
    <dbReference type="NCBI Taxonomy" id="449393"/>
    <lineage>
        <taxon>unclassified sequences</taxon>
        <taxon>metagenomes</taxon>
        <taxon>ecological metagenomes</taxon>
    </lineage>
</organism>
<evidence type="ECO:0000259" key="1">
    <source>
        <dbReference type="Pfam" id="PF00391"/>
    </source>
</evidence>
<protein>
    <submittedName>
        <fullName evidence="2">Unannotated protein</fullName>
    </submittedName>
</protein>
<dbReference type="PANTHER" id="PTHR43615:SF1">
    <property type="entry name" value="PPDK_N DOMAIN-CONTAINING PROTEIN"/>
    <property type="match status" value="1"/>
</dbReference>
<dbReference type="InterPro" id="IPR051549">
    <property type="entry name" value="PEP_Utilizing_Enz"/>
</dbReference>